<proteinExistence type="predicted"/>
<evidence type="ECO:0000313" key="2">
    <source>
        <dbReference type="Proteomes" id="UP001163046"/>
    </source>
</evidence>
<accession>A0A9W9ZWJ6</accession>
<protein>
    <submittedName>
        <fullName evidence="1">Uncharacterized protein</fullName>
    </submittedName>
</protein>
<evidence type="ECO:0000313" key="1">
    <source>
        <dbReference type="EMBL" id="KAJ7388820.1"/>
    </source>
</evidence>
<dbReference type="Proteomes" id="UP001163046">
    <property type="component" value="Unassembled WGS sequence"/>
</dbReference>
<sequence>MSLVQNAIFCTKTKLCLLAVVIIAITIILATSLSAEDEEAEESLKFANEKLDFPTRYLAIRALDSYTGTMYFETGGKRIGHAEKCISCHCETTWTIYLLNNDDEIAVVVKKKSWTWADMYDVEEQWKINATSYKIEYSWSGSGISKEVYVIKNSNGNEIARTDRFPLAFGKTITLNASKSNSTLGVIERPAFELFPTWEISVNKTDLVPTYMYGVLASITTLKEVDDDDDE</sequence>
<name>A0A9W9ZWJ6_9CNID</name>
<dbReference type="OrthoDB" id="5960456at2759"/>
<reference evidence="1" key="1">
    <citation type="submission" date="2023-01" db="EMBL/GenBank/DDBJ databases">
        <title>Genome assembly of the deep-sea coral Lophelia pertusa.</title>
        <authorList>
            <person name="Herrera S."/>
            <person name="Cordes E."/>
        </authorList>
    </citation>
    <scope>NUCLEOTIDE SEQUENCE</scope>
    <source>
        <strain evidence="1">USNM1676648</strain>
        <tissue evidence="1">Polyp</tissue>
    </source>
</reference>
<comment type="caution">
    <text evidence="1">The sequence shown here is derived from an EMBL/GenBank/DDBJ whole genome shotgun (WGS) entry which is preliminary data.</text>
</comment>
<dbReference type="AlphaFoldDB" id="A0A9W9ZWJ6"/>
<gene>
    <name evidence="1" type="ORF">OS493_035377</name>
</gene>
<dbReference type="EMBL" id="MU825449">
    <property type="protein sequence ID" value="KAJ7388820.1"/>
    <property type="molecule type" value="Genomic_DNA"/>
</dbReference>
<keyword evidence="2" id="KW-1185">Reference proteome</keyword>
<organism evidence="1 2">
    <name type="scientific">Desmophyllum pertusum</name>
    <dbReference type="NCBI Taxonomy" id="174260"/>
    <lineage>
        <taxon>Eukaryota</taxon>
        <taxon>Metazoa</taxon>
        <taxon>Cnidaria</taxon>
        <taxon>Anthozoa</taxon>
        <taxon>Hexacorallia</taxon>
        <taxon>Scleractinia</taxon>
        <taxon>Caryophylliina</taxon>
        <taxon>Caryophylliidae</taxon>
        <taxon>Desmophyllum</taxon>
    </lineage>
</organism>